<dbReference type="EMBL" id="AVOT02016462">
    <property type="protein sequence ID" value="MBW0501695.1"/>
    <property type="molecule type" value="Genomic_DNA"/>
</dbReference>
<comment type="caution">
    <text evidence="2">The sequence shown here is derived from an EMBL/GenBank/DDBJ whole genome shotgun (WGS) entry which is preliminary data.</text>
</comment>
<evidence type="ECO:0000313" key="2">
    <source>
        <dbReference type="EMBL" id="MBW0501695.1"/>
    </source>
</evidence>
<sequence>MNHSQVEAIEIYQSQYKTWYREAQEEEWEICPSLWKGAMNSYLHIKSFLGQEKTIELLGGWSPFSCKDKFKKINNLLKNQGLLSIDKKKKLEMTPGLEKEGPVTSTSSKPAPEMSKDKPKGPQKKKEGHKNNQGKANWNRPYP</sequence>
<reference evidence="2" key="1">
    <citation type="submission" date="2021-03" db="EMBL/GenBank/DDBJ databases">
        <title>Draft genome sequence of rust myrtle Austropuccinia psidii MF-1, a brazilian biotype.</title>
        <authorList>
            <person name="Quecine M.C."/>
            <person name="Pachon D.M.R."/>
            <person name="Bonatelli M.L."/>
            <person name="Correr F.H."/>
            <person name="Franceschini L.M."/>
            <person name="Leite T.F."/>
            <person name="Margarido G.R.A."/>
            <person name="Almeida C.A."/>
            <person name="Ferrarezi J.A."/>
            <person name="Labate C.A."/>
        </authorList>
    </citation>
    <scope>NUCLEOTIDE SEQUENCE</scope>
    <source>
        <strain evidence="2">MF-1</strain>
    </source>
</reference>
<feature type="region of interest" description="Disordered" evidence="1">
    <location>
        <begin position="88"/>
        <end position="143"/>
    </location>
</feature>
<name>A0A9Q3DIM3_9BASI</name>
<dbReference type="Proteomes" id="UP000765509">
    <property type="component" value="Unassembled WGS sequence"/>
</dbReference>
<evidence type="ECO:0000256" key="1">
    <source>
        <dbReference type="SAM" id="MobiDB-lite"/>
    </source>
</evidence>
<organism evidence="2 3">
    <name type="scientific">Austropuccinia psidii MF-1</name>
    <dbReference type="NCBI Taxonomy" id="1389203"/>
    <lineage>
        <taxon>Eukaryota</taxon>
        <taxon>Fungi</taxon>
        <taxon>Dikarya</taxon>
        <taxon>Basidiomycota</taxon>
        <taxon>Pucciniomycotina</taxon>
        <taxon>Pucciniomycetes</taxon>
        <taxon>Pucciniales</taxon>
        <taxon>Sphaerophragmiaceae</taxon>
        <taxon>Austropuccinia</taxon>
    </lineage>
</organism>
<protein>
    <submittedName>
        <fullName evidence="2">Uncharacterized protein</fullName>
    </submittedName>
</protein>
<keyword evidence="3" id="KW-1185">Reference proteome</keyword>
<evidence type="ECO:0000313" key="3">
    <source>
        <dbReference type="Proteomes" id="UP000765509"/>
    </source>
</evidence>
<accession>A0A9Q3DIM3</accession>
<gene>
    <name evidence="2" type="ORF">O181_041410</name>
</gene>
<feature type="compositionally biased region" description="Basic and acidic residues" evidence="1">
    <location>
        <begin position="88"/>
        <end position="101"/>
    </location>
</feature>
<dbReference type="AlphaFoldDB" id="A0A9Q3DIM3"/>
<proteinExistence type="predicted"/>